<evidence type="ECO:0000313" key="3">
    <source>
        <dbReference type="EMBL" id="PKR49146.1"/>
    </source>
</evidence>
<feature type="transmembrane region" description="Helical" evidence="1">
    <location>
        <begin position="34"/>
        <end position="53"/>
    </location>
</feature>
<protein>
    <submittedName>
        <fullName evidence="2">Uncharacterized protein</fullName>
    </submittedName>
</protein>
<evidence type="ECO:0000256" key="1">
    <source>
        <dbReference type="SAM" id="Phobius"/>
    </source>
</evidence>
<evidence type="ECO:0000313" key="5">
    <source>
        <dbReference type="Proteomes" id="UP000664405"/>
    </source>
</evidence>
<gene>
    <name evidence="3" type="ORF">CU041_11785</name>
    <name evidence="2" type="ORF">JF547_17215</name>
</gene>
<organism evidence="2 5">
    <name type="scientific">Thalassospira povalilytica</name>
    <dbReference type="NCBI Taxonomy" id="732237"/>
    <lineage>
        <taxon>Bacteria</taxon>
        <taxon>Pseudomonadati</taxon>
        <taxon>Pseudomonadota</taxon>
        <taxon>Alphaproteobacteria</taxon>
        <taxon>Rhodospirillales</taxon>
        <taxon>Thalassospiraceae</taxon>
        <taxon>Thalassospira</taxon>
    </lineage>
</organism>
<dbReference type="AlphaFoldDB" id="A0A8I1MAK6"/>
<dbReference type="Proteomes" id="UP000664405">
    <property type="component" value="Unassembled WGS sequence"/>
</dbReference>
<feature type="transmembrane region" description="Helical" evidence="1">
    <location>
        <begin position="9"/>
        <end position="28"/>
    </location>
</feature>
<comment type="caution">
    <text evidence="2">The sequence shown here is derived from an EMBL/GenBank/DDBJ whole genome shotgun (WGS) entry which is preliminary data.</text>
</comment>
<evidence type="ECO:0000313" key="2">
    <source>
        <dbReference type="EMBL" id="MBN8198211.1"/>
    </source>
</evidence>
<dbReference type="EMBL" id="JAEKJW010000003">
    <property type="protein sequence ID" value="MBN8198211.1"/>
    <property type="molecule type" value="Genomic_DNA"/>
</dbReference>
<dbReference type="EMBL" id="PGTS01000004">
    <property type="protein sequence ID" value="PKR49146.1"/>
    <property type="molecule type" value="Genomic_DNA"/>
</dbReference>
<accession>A0A8I1MAK6</accession>
<reference evidence="2" key="2">
    <citation type="submission" date="2020-12" db="EMBL/GenBank/DDBJ databases">
        <title>Oil enriched cultivation method for isolating marine PHA-producing bacteria.</title>
        <authorList>
            <person name="Zheng W."/>
            <person name="Yu S."/>
            <person name="Huang Y."/>
        </authorList>
    </citation>
    <scope>NUCLEOTIDE SEQUENCE</scope>
    <source>
        <strain evidence="2">SY-2-3</strain>
    </source>
</reference>
<name>A0A8I1MAK6_9PROT</name>
<dbReference type="RefSeq" id="WP_068516941.1">
    <property type="nucleotide sequence ID" value="NZ_JAEKJW010000003.1"/>
</dbReference>
<keyword evidence="1" id="KW-0812">Transmembrane</keyword>
<keyword evidence="4" id="KW-1185">Reference proteome</keyword>
<evidence type="ECO:0000313" key="4">
    <source>
        <dbReference type="Proteomes" id="UP000233365"/>
    </source>
</evidence>
<reference evidence="3 4" key="1">
    <citation type="submission" date="2017-11" db="EMBL/GenBank/DDBJ databases">
        <title>Biodiversity and function of Thalassospira species in the particle-attached aromatic-hydrocarbon-degrading consortia from the surface seawater of the China South Sea.</title>
        <authorList>
            <person name="Dong C."/>
            <person name="Liu R."/>
            <person name="Shao Z."/>
        </authorList>
    </citation>
    <scope>NUCLEOTIDE SEQUENCE [LARGE SCALE GENOMIC DNA]</scope>
    <source>
        <strain evidence="3 4">139Z-12</strain>
    </source>
</reference>
<proteinExistence type="predicted"/>
<keyword evidence="1" id="KW-1133">Transmembrane helix</keyword>
<dbReference type="Proteomes" id="UP000233365">
    <property type="component" value="Unassembled WGS sequence"/>
</dbReference>
<keyword evidence="1" id="KW-0472">Membrane</keyword>
<sequence>MQSGLLNRVMALLAFVILVGFVGILVAYVPRWDLAIMVSICIGLAGWDIWRVAMGHSEDKH</sequence>